<evidence type="ECO:0000256" key="3">
    <source>
        <dbReference type="ARBA" id="ARBA00023163"/>
    </source>
</evidence>
<sequence>MPRSAGTRSLGQRSGLARAVELVGERWALLVVRELLVGPRRYTDLKRGLAKAPTNILSDRLVQLQEAGLVRRVPVARSGLAYELTDRGRALEDAVLALERFGLAELGAPGDEDAVVTHDGLITSLRAAFRPGAAGSSAVRFLVRSGEVAVEASVADGTLDLVAVGNQALPAPLRVGAPAAAERSAVLEGDPAALLVGDRAAALAAGRIRIDDPAALAAFAACFAVDAVGAGDVVDGVA</sequence>
<evidence type="ECO:0000256" key="1">
    <source>
        <dbReference type="ARBA" id="ARBA00023015"/>
    </source>
</evidence>
<dbReference type="PANTHER" id="PTHR33204">
    <property type="entry name" value="TRANSCRIPTIONAL REGULATOR, MARR FAMILY"/>
    <property type="match status" value="1"/>
</dbReference>
<evidence type="ECO:0000259" key="4">
    <source>
        <dbReference type="PROSITE" id="PS51118"/>
    </source>
</evidence>
<evidence type="ECO:0000256" key="2">
    <source>
        <dbReference type="ARBA" id="ARBA00023125"/>
    </source>
</evidence>
<keyword evidence="2" id="KW-0238">DNA-binding</keyword>
<dbReference type="Gene3D" id="1.10.10.10">
    <property type="entry name" value="Winged helix-like DNA-binding domain superfamily/Winged helix DNA-binding domain"/>
    <property type="match status" value="1"/>
</dbReference>
<evidence type="ECO:0000313" key="5">
    <source>
        <dbReference type="EMBL" id="MWB99466.1"/>
    </source>
</evidence>
<reference evidence="5 6" key="1">
    <citation type="submission" date="2019-12" db="EMBL/GenBank/DDBJ databases">
        <authorList>
            <person name="Kim Y.S."/>
        </authorList>
    </citation>
    <scope>NUCLEOTIDE SEQUENCE [LARGE SCALE GENOMIC DNA]</scope>
    <source>
        <strain evidence="5 6">MMS17-SY077</strain>
    </source>
</reference>
<dbReference type="InterPro" id="IPR002577">
    <property type="entry name" value="HTH_HxlR"/>
</dbReference>
<dbReference type="Pfam" id="PF01638">
    <property type="entry name" value="HxlR"/>
    <property type="match status" value="1"/>
</dbReference>
<dbReference type="EMBL" id="WSTA01000062">
    <property type="protein sequence ID" value="MWB99466.1"/>
    <property type="molecule type" value="Genomic_DNA"/>
</dbReference>
<gene>
    <name evidence="5" type="ORF">GB864_13020</name>
</gene>
<keyword evidence="3" id="KW-0804">Transcription</keyword>
<dbReference type="GO" id="GO:0003677">
    <property type="term" value="F:DNA binding"/>
    <property type="evidence" value="ECO:0007669"/>
    <property type="project" value="UniProtKB-KW"/>
</dbReference>
<dbReference type="RefSeq" id="WP_160425732.1">
    <property type="nucleotide sequence ID" value="NZ_WSTA01000062.1"/>
</dbReference>
<dbReference type="Proteomes" id="UP000438182">
    <property type="component" value="Unassembled WGS sequence"/>
</dbReference>
<dbReference type="PANTHER" id="PTHR33204:SF18">
    <property type="entry name" value="TRANSCRIPTIONAL REGULATORY PROTEIN"/>
    <property type="match status" value="1"/>
</dbReference>
<dbReference type="SUPFAM" id="SSF46785">
    <property type="entry name" value="Winged helix' DNA-binding domain"/>
    <property type="match status" value="1"/>
</dbReference>
<name>A0A6I4NYT2_9MICO</name>
<keyword evidence="6" id="KW-1185">Reference proteome</keyword>
<accession>A0A6I4NYT2</accession>
<proteinExistence type="predicted"/>
<dbReference type="InterPro" id="IPR036390">
    <property type="entry name" value="WH_DNA-bd_sf"/>
</dbReference>
<dbReference type="InterPro" id="IPR036388">
    <property type="entry name" value="WH-like_DNA-bd_sf"/>
</dbReference>
<organism evidence="5 6">
    <name type="scientific">Agromyces seonyuensis</name>
    <dbReference type="NCBI Taxonomy" id="2662446"/>
    <lineage>
        <taxon>Bacteria</taxon>
        <taxon>Bacillati</taxon>
        <taxon>Actinomycetota</taxon>
        <taxon>Actinomycetes</taxon>
        <taxon>Micrococcales</taxon>
        <taxon>Microbacteriaceae</taxon>
        <taxon>Agromyces</taxon>
    </lineage>
</organism>
<dbReference type="AlphaFoldDB" id="A0A6I4NYT2"/>
<keyword evidence="1" id="KW-0805">Transcription regulation</keyword>
<feature type="domain" description="HTH hxlR-type" evidence="4">
    <location>
        <begin position="14"/>
        <end position="110"/>
    </location>
</feature>
<evidence type="ECO:0000313" key="6">
    <source>
        <dbReference type="Proteomes" id="UP000438182"/>
    </source>
</evidence>
<dbReference type="PROSITE" id="PS51118">
    <property type="entry name" value="HTH_HXLR"/>
    <property type="match status" value="1"/>
</dbReference>
<protein>
    <submittedName>
        <fullName evidence="5">Transcriptional regulator</fullName>
    </submittedName>
</protein>
<comment type="caution">
    <text evidence="5">The sequence shown here is derived from an EMBL/GenBank/DDBJ whole genome shotgun (WGS) entry which is preliminary data.</text>
</comment>